<dbReference type="Gene3D" id="3.20.20.10">
    <property type="entry name" value="Alanine racemase"/>
    <property type="match status" value="1"/>
</dbReference>
<evidence type="ECO:0000256" key="3">
    <source>
        <dbReference type="RuleBase" id="RU004514"/>
    </source>
</evidence>
<name>A0ABR6WC45_9BACT</name>
<dbReference type="PANTHER" id="PTHR10146">
    <property type="entry name" value="PROLINE SYNTHETASE CO-TRANSCRIBED BACTERIAL HOMOLOG PROTEIN"/>
    <property type="match status" value="1"/>
</dbReference>
<evidence type="ECO:0000256" key="2">
    <source>
        <dbReference type="HAMAP-Rule" id="MF_02087"/>
    </source>
</evidence>
<feature type="domain" description="Alanine racemase N-terminal" evidence="4">
    <location>
        <begin position="7"/>
        <end position="217"/>
    </location>
</feature>
<dbReference type="CDD" id="cd00635">
    <property type="entry name" value="PLPDE_III_YBL036c_like"/>
    <property type="match status" value="1"/>
</dbReference>
<organism evidence="5 6">
    <name type="scientific">Spirosoma utsteinense</name>
    <dbReference type="NCBI Taxonomy" id="2585773"/>
    <lineage>
        <taxon>Bacteria</taxon>
        <taxon>Pseudomonadati</taxon>
        <taxon>Bacteroidota</taxon>
        <taxon>Cytophagia</taxon>
        <taxon>Cytophagales</taxon>
        <taxon>Cytophagaceae</taxon>
        <taxon>Spirosoma</taxon>
    </lineage>
</organism>
<dbReference type="Pfam" id="PF01168">
    <property type="entry name" value="Ala_racemase_N"/>
    <property type="match status" value="1"/>
</dbReference>
<comment type="function">
    <text evidence="2">Pyridoxal 5'-phosphate (PLP)-binding protein, which is involved in PLP homeostasis.</text>
</comment>
<gene>
    <name evidence="5" type="ORF">FH603_4016</name>
</gene>
<evidence type="ECO:0000259" key="4">
    <source>
        <dbReference type="Pfam" id="PF01168"/>
    </source>
</evidence>
<dbReference type="NCBIfam" id="TIGR00044">
    <property type="entry name" value="YggS family pyridoxal phosphate-dependent enzyme"/>
    <property type="match status" value="1"/>
</dbReference>
<dbReference type="SUPFAM" id="SSF51419">
    <property type="entry name" value="PLP-binding barrel"/>
    <property type="match status" value="1"/>
</dbReference>
<feature type="modified residue" description="N6-(pyridoxal phosphate)lysine" evidence="2">
    <location>
        <position position="24"/>
    </location>
</feature>
<proteinExistence type="inferred from homology"/>
<accession>A0ABR6WC45</accession>
<evidence type="ECO:0000256" key="1">
    <source>
        <dbReference type="ARBA" id="ARBA00022898"/>
    </source>
</evidence>
<keyword evidence="6" id="KW-1185">Reference proteome</keyword>
<comment type="caution">
    <text evidence="5">The sequence shown here is derived from an EMBL/GenBank/DDBJ whole genome shotgun (WGS) entry which is preliminary data.</text>
</comment>
<reference evidence="5 6" key="1">
    <citation type="submission" date="2019-06" db="EMBL/GenBank/DDBJ databases">
        <title>Spirosoma utsteinense sp. nov. isolated from Antarctic ice-free soils.</title>
        <authorList>
            <person name="Tahon G."/>
        </authorList>
    </citation>
    <scope>NUCLEOTIDE SEQUENCE [LARGE SCALE GENOMIC DNA]</scope>
    <source>
        <strain evidence="5 6">LMG 31447</strain>
    </source>
</reference>
<sequence>MIADIIRGIETELGGRAKLVAVTKTKPVALLQEAYDAGCRLFGENKVQEMADKQPQLPADVQWHLIGHLQTNKVKYIASFVALIHSVDSLKLLQEINKQAAKHNRVIDCLLQIYIADEETKFGLSADEAKALLDSPELESLTHVRLVGLMGLATNTDDEQKVRQEFRGLKQLYDSLAAIQRPTVQFRELSMGMSGDYRMAVEEGSTLVRVGSAIFGSR</sequence>
<dbReference type="InterPro" id="IPR029066">
    <property type="entry name" value="PLP-binding_barrel"/>
</dbReference>
<dbReference type="Proteomes" id="UP000700732">
    <property type="component" value="Unassembled WGS sequence"/>
</dbReference>
<comment type="similarity">
    <text evidence="2 3">Belongs to the pyridoxal phosphate-binding protein YggS/PROSC family.</text>
</comment>
<dbReference type="PIRSF" id="PIRSF004848">
    <property type="entry name" value="YBL036c_PLPDEIII"/>
    <property type="match status" value="1"/>
</dbReference>
<dbReference type="HAMAP" id="MF_02087">
    <property type="entry name" value="PLP_homeostasis"/>
    <property type="match status" value="1"/>
</dbReference>
<evidence type="ECO:0000313" key="5">
    <source>
        <dbReference type="EMBL" id="MBC3793497.1"/>
    </source>
</evidence>
<evidence type="ECO:0000313" key="6">
    <source>
        <dbReference type="Proteomes" id="UP000700732"/>
    </source>
</evidence>
<keyword evidence="1 2" id="KW-0663">Pyridoxal phosphate</keyword>
<dbReference type="EMBL" id="VFIA01000027">
    <property type="protein sequence ID" value="MBC3793497.1"/>
    <property type="molecule type" value="Genomic_DNA"/>
</dbReference>
<dbReference type="PANTHER" id="PTHR10146:SF14">
    <property type="entry name" value="PYRIDOXAL PHOSPHATE HOMEOSTASIS PROTEIN"/>
    <property type="match status" value="1"/>
</dbReference>
<dbReference type="RefSeq" id="WP_186739365.1">
    <property type="nucleotide sequence ID" value="NZ_VFIA01000027.1"/>
</dbReference>
<protein>
    <recommendedName>
        <fullName evidence="2">Pyridoxal phosphate homeostasis protein</fullName>
        <shortName evidence="2">PLP homeostasis protein</shortName>
    </recommendedName>
</protein>
<dbReference type="InterPro" id="IPR001608">
    <property type="entry name" value="Ala_racemase_N"/>
</dbReference>
<dbReference type="InterPro" id="IPR011078">
    <property type="entry name" value="PyrdxlP_homeostasis"/>
</dbReference>